<keyword evidence="1" id="KW-0378">Hydrolase</keyword>
<dbReference type="GO" id="GO:0005829">
    <property type="term" value="C:cytosol"/>
    <property type="evidence" value="ECO:0007669"/>
    <property type="project" value="TreeGrafter"/>
</dbReference>
<reference evidence="1" key="2">
    <citation type="submission" date="2021-09" db="EMBL/GenBank/DDBJ databases">
        <authorList>
            <person name="Gilroy R."/>
        </authorList>
    </citation>
    <scope>NUCLEOTIDE SEQUENCE</scope>
    <source>
        <strain evidence="1">USAMLcec4-12693</strain>
    </source>
</reference>
<dbReference type="OrthoDB" id="9813383at2"/>
<reference evidence="1" key="1">
    <citation type="journal article" date="2021" name="PeerJ">
        <title>Extensive microbial diversity within the chicken gut microbiome revealed by metagenomics and culture.</title>
        <authorList>
            <person name="Gilroy R."/>
            <person name="Ravi A."/>
            <person name="Getino M."/>
            <person name="Pursley I."/>
            <person name="Horton D.L."/>
            <person name="Alikhan N.F."/>
            <person name="Baker D."/>
            <person name="Gharbi K."/>
            <person name="Hall N."/>
            <person name="Watson M."/>
            <person name="Adriaenssens E.M."/>
            <person name="Foster-Nyarko E."/>
            <person name="Jarju S."/>
            <person name="Secka A."/>
            <person name="Antonio M."/>
            <person name="Oren A."/>
            <person name="Chaudhuri R.R."/>
            <person name="La Ragione R."/>
            <person name="Hildebrand F."/>
            <person name="Pallen M.J."/>
        </authorList>
    </citation>
    <scope>NUCLEOTIDE SEQUENCE</scope>
    <source>
        <strain evidence="1">USAMLcec4-12693</strain>
    </source>
</reference>
<dbReference type="Proteomes" id="UP000813420">
    <property type="component" value="Unassembled WGS sequence"/>
</dbReference>
<comment type="caution">
    <text evidence="1">The sequence shown here is derived from an EMBL/GenBank/DDBJ whole genome shotgun (WGS) entry which is preliminary data.</text>
</comment>
<dbReference type="EMBL" id="DYXE01000009">
    <property type="protein sequence ID" value="HJH48812.1"/>
    <property type="molecule type" value="Genomic_DNA"/>
</dbReference>
<dbReference type="RefSeq" id="WP_070089939.1">
    <property type="nucleotide sequence ID" value="NZ_CABMJS010000025.1"/>
</dbReference>
<dbReference type="InterPro" id="IPR011697">
    <property type="entry name" value="Peptidase_C26"/>
</dbReference>
<dbReference type="InterPro" id="IPR044668">
    <property type="entry name" value="PuuD-like"/>
</dbReference>
<organism evidence="1 2">
    <name type="scientific">Merdimonas faecis</name>
    <dbReference type="NCBI Taxonomy" id="1653435"/>
    <lineage>
        <taxon>Bacteria</taxon>
        <taxon>Bacillati</taxon>
        <taxon>Bacillota</taxon>
        <taxon>Clostridia</taxon>
        <taxon>Lachnospirales</taxon>
        <taxon>Lachnospiraceae</taxon>
        <taxon>Merdimonas</taxon>
    </lineage>
</organism>
<dbReference type="Pfam" id="PF07722">
    <property type="entry name" value="Peptidase_C26"/>
    <property type="match status" value="1"/>
</dbReference>
<dbReference type="CDD" id="cd01745">
    <property type="entry name" value="GATase1_2"/>
    <property type="match status" value="1"/>
</dbReference>
<protein>
    <submittedName>
        <fullName evidence="1">Gamma-glutamyl-gamma-aminobutyrate hydrolase family protein</fullName>
    </submittedName>
</protein>
<accession>A0A9D3AID1</accession>
<dbReference type="GO" id="GO:0016811">
    <property type="term" value="F:hydrolase activity, acting on carbon-nitrogen (but not peptide) bonds, in linear amides"/>
    <property type="evidence" value="ECO:0007669"/>
    <property type="project" value="InterPro"/>
</dbReference>
<evidence type="ECO:0000313" key="2">
    <source>
        <dbReference type="Proteomes" id="UP000813420"/>
    </source>
</evidence>
<proteinExistence type="predicted"/>
<dbReference type="AlphaFoldDB" id="A0A9D3AID1"/>
<dbReference type="SUPFAM" id="SSF52317">
    <property type="entry name" value="Class I glutamine amidotransferase-like"/>
    <property type="match status" value="1"/>
</dbReference>
<dbReference type="InterPro" id="IPR029062">
    <property type="entry name" value="Class_I_gatase-like"/>
</dbReference>
<dbReference type="PANTHER" id="PTHR43235">
    <property type="entry name" value="GLUTAMINE AMIDOTRANSFERASE PB2B2.05-RELATED"/>
    <property type="match status" value="1"/>
</dbReference>
<name>A0A9D3AID1_9FIRM</name>
<dbReference type="PANTHER" id="PTHR43235:SF1">
    <property type="entry name" value="GLUTAMINE AMIDOTRANSFERASE PB2B2.05-RELATED"/>
    <property type="match status" value="1"/>
</dbReference>
<dbReference type="Gene3D" id="3.40.50.880">
    <property type="match status" value="1"/>
</dbReference>
<sequence>MRPVIGIVMCGSENGRQFVSQPYLDAVTDAGGLPTVLPVTGDTSLYAGFSRLCDGFLFCGGGDITPLLFGEELLTDQGGTDLFTDRFHLSLMAYVLQSRLPVLAICRGMQVMNLALGGTIWQDLSLRPVHTLNHMQVSVHRQDVCHKITISKNSMLYDFLGEYAEVNSFHHQCLHLIPASLRPSAIASDGVVEAIELPGHPFALGVQWHPEVLYPSDHGMKKLFLALLKKASVSKNIQYISPFSGAE</sequence>
<dbReference type="PROSITE" id="PS51273">
    <property type="entry name" value="GATASE_TYPE_1"/>
    <property type="match status" value="1"/>
</dbReference>
<gene>
    <name evidence="1" type="ORF">K8V39_00935</name>
</gene>
<evidence type="ECO:0000313" key="1">
    <source>
        <dbReference type="EMBL" id="HJH48812.1"/>
    </source>
</evidence>